<evidence type="ECO:0000313" key="2">
    <source>
        <dbReference type="Proteomes" id="UP001164250"/>
    </source>
</evidence>
<sequence length="126" mass="14552">MFRVNARRAVIKEGEAREVDVVTQVICVLSEHRHCYASDRCASEAFLHLIVRPSRVQHRGWLRGNQGTQADPPTPEVMLKSELIFSYFSPVFNFEATLEHHQESERLRAALVSIRESRTKDKAELY</sequence>
<gene>
    <name evidence="1" type="ORF">Patl1_30270</name>
</gene>
<proteinExistence type="predicted"/>
<protein>
    <submittedName>
        <fullName evidence="1">Uncharacterized protein</fullName>
    </submittedName>
</protein>
<evidence type="ECO:0000313" key="1">
    <source>
        <dbReference type="EMBL" id="KAJ0083225.1"/>
    </source>
</evidence>
<reference evidence="2" key="1">
    <citation type="journal article" date="2023" name="G3 (Bethesda)">
        <title>Genome assembly and association tests identify interacting loci associated with vigor, precocity, and sex in interspecific pistachio rootstocks.</title>
        <authorList>
            <person name="Palmer W."/>
            <person name="Jacygrad E."/>
            <person name="Sagayaradj S."/>
            <person name="Cavanaugh K."/>
            <person name="Han R."/>
            <person name="Bertier L."/>
            <person name="Beede B."/>
            <person name="Kafkas S."/>
            <person name="Golino D."/>
            <person name="Preece J."/>
            <person name="Michelmore R."/>
        </authorList>
    </citation>
    <scope>NUCLEOTIDE SEQUENCE [LARGE SCALE GENOMIC DNA]</scope>
</reference>
<dbReference type="Proteomes" id="UP001164250">
    <property type="component" value="Chromosome 11"/>
</dbReference>
<comment type="caution">
    <text evidence="1">The sequence shown here is derived from an EMBL/GenBank/DDBJ whole genome shotgun (WGS) entry which is preliminary data.</text>
</comment>
<name>A0ACC1A6S8_9ROSI</name>
<organism evidence="1 2">
    <name type="scientific">Pistacia atlantica</name>
    <dbReference type="NCBI Taxonomy" id="434234"/>
    <lineage>
        <taxon>Eukaryota</taxon>
        <taxon>Viridiplantae</taxon>
        <taxon>Streptophyta</taxon>
        <taxon>Embryophyta</taxon>
        <taxon>Tracheophyta</taxon>
        <taxon>Spermatophyta</taxon>
        <taxon>Magnoliopsida</taxon>
        <taxon>eudicotyledons</taxon>
        <taxon>Gunneridae</taxon>
        <taxon>Pentapetalae</taxon>
        <taxon>rosids</taxon>
        <taxon>malvids</taxon>
        <taxon>Sapindales</taxon>
        <taxon>Anacardiaceae</taxon>
        <taxon>Pistacia</taxon>
    </lineage>
</organism>
<accession>A0ACC1A6S8</accession>
<dbReference type="EMBL" id="CM047907">
    <property type="protein sequence ID" value="KAJ0083225.1"/>
    <property type="molecule type" value="Genomic_DNA"/>
</dbReference>
<keyword evidence="2" id="KW-1185">Reference proteome</keyword>